<accession>A0A1D8ASX0</accession>
<dbReference type="AlphaFoldDB" id="A0A1D8ASX0"/>
<dbReference type="Gene3D" id="3.30.420.40">
    <property type="match status" value="2"/>
</dbReference>
<evidence type="ECO:0000313" key="3">
    <source>
        <dbReference type="Proteomes" id="UP000095228"/>
    </source>
</evidence>
<dbReference type="EMBL" id="CP016094">
    <property type="protein sequence ID" value="AOS43962.1"/>
    <property type="molecule type" value="Genomic_DNA"/>
</dbReference>
<keyword evidence="3" id="KW-1185">Reference proteome</keyword>
<dbReference type="InterPro" id="IPR043129">
    <property type="entry name" value="ATPase_NBD"/>
</dbReference>
<dbReference type="SUPFAM" id="SSF53067">
    <property type="entry name" value="Actin-like ATPase domain"/>
    <property type="match status" value="2"/>
</dbReference>
<dbReference type="PANTHER" id="PTHR43190">
    <property type="entry name" value="N-ACETYL-D-GLUCOSAMINE KINASE"/>
    <property type="match status" value="1"/>
</dbReference>
<sequence>MSHSAFKIGVDGGGTKTELILVDATSTVVARHLAPGCNPSQTGPDQAREILRAGLQALLAAYPVSGLPPSVSALHLYMAGSPLFWREVADSLTGYGPVVTGPDSLPVLELATAGAPGLVLHAGTGSFVAARAPGGSVHYAGGLGWKLGDAGSGFDLGRRAIAYALLELQARSATETRPLSPLTAALQAHTGLPDYATHSRFFYNDPAANATISAFAPRVLELAEHDCGPAQQVVADSVTDLARLADQVIHRLFPADPQPSRAGISYPPPLPCGVSGRILNSVPAGFALRSLVAKLRWPVTLTFITAAPSEGVRRLLGKL</sequence>
<protein>
    <submittedName>
        <fullName evidence="2">BadF/BadG/BcrA/BcrD ATPase family protein</fullName>
    </submittedName>
</protein>
<dbReference type="InterPro" id="IPR052519">
    <property type="entry name" value="Euk-type_GlcNAc_Kinase"/>
</dbReference>
<proteinExistence type="predicted"/>
<evidence type="ECO:0000313" key="2">
    <source>
        <dbReference type="EMBL" id="AOS43962.1"/>
    </source>
</evidence>
<dbReference type="KEGG" id="obg:Verru16b_01022"/>
<dbReference type="Pfam" id="PF01869">
    <property type="entry name" value="BcrAD_BadFG"/>
    <property type="match status" value="1"/>
</dbReference>
<dbReference type="STRING" id="1838286.Verru16b_01022"/>
<gene>
    <name evidence="2" type="ORF">Verru16b_01022</name>
</gene>
<dbReference type="OrthoDB" id="9772633at2"/>
<dbReference type="Proteomes" id="UP000095228">
    <property type="component" value="Chromosome"/>
</dbReference>
<evidence type="ECO:0000259" key="1">
    <source>
        <dbReference type="Pfam" id="PF01869"/>
    </source>
</evidence>
<organism evidence="2 3">
    <name type="scientific">Lacunisphaera limnophila</name>
    <dbReference type="NCBI Taxonomy" id="1838286"/>
    <lineage>
        <taxon>Bacteria</taxon>
        <taxon>Pseudomonadati</taxon>
        <taxon>Verrucomicrobiota</taxon>
        <taxon>Opitutia</taxon>
        <taxon>Opitutales</taxon>
        <taxon>Opitutaceae</taxon>
        <taxon>Lacunisphaera</taxon>
    </lineage>
</organism>
<dbReference type="RefSeq" id="WP_069961267.1">
    <property type="nucleotide sequence ID" value="NZ_CP016094.1"/>
</dbReference>
<dbReference type="InterPro" id="IPR002731">
    <property type="entry name" value="ATPase_BadF"/>
</dbReference>
<dbReference type="PANTHER" id="PTHR43190:SF3">
    <property type="entry name" value="N-ACETYL-D-GLUCOSAMINE KINASE"/>
    <property type="match status" value="1"/>
</dbReference>
<feature type="domain" description="ATPase BadF/BadG/BcrA/BcrD type" evidence="1">
    <location>
        <begin position="8"/>
        <end position="252"/>
    </location>
</feature>
<name>A0A1D8ASX0_9BACT</name>
<reference evidence="2 3" key="1">
    <citation type="submission" date="2016-06" db="EMBL/GenBank/DDBJ databases">
        <title>Three novel species with peptidoglycan cell walls form the new genus Lacunisphaera gen. nov. in the family Opitutaceae of the verrucomicrobial subdivision 4.</title>
        <authorList>
            <person name="Rast P."/>
            <person name="Gloeckner I."/>
            <person name="Jogler M."/>
            <person name="Boedeker C."/>
            <person name="Jeske O."/>
            <person name="Wiegand S."/>
            <person name="Reinhardt R."/>
            <person name="Schumann P."/>
            <person name="Rohde M."/>
            <person name="Spring S."/>
            <person name="Gloeckner F.O."/>
            <person name="Jogler C."/>
        </authorList>
    </citation>
    <scope>NUCLEOTIDE SEQUENCE [LARGE SCALE GENOMIC DNA]</scope>
    <source>
        <strain evidence="2 3">IG16b</strain>
    </source>
</reference>